<dbReference type="EMBL" id="BNAY01000002">
    <property type="protein sequence ID" value="GHH09555.1"/>
    <property type="molecule type" value="Genomic_DNA"/>
</dbReference>
<proteinExistence type="predicted"/>
<feature type="region of interest" description="Disordered" evidence="1">
    <location>
        <begin position="1"/>
        <end position="32"/>
    </location>
</feature>
<sequence>MIGLPGTPGRSGSSVRPPFPPDEADEVGPADAVGAISVVTPTPVWSEGAVSRGVDVPPHAVAKPRAAIAIAALNSRFMDLTVLGKTSLLAKDAKR</sequence>
<name>A0ABQ3L9I8_9PSEU</name>
<keyword evidence="3" id="KW-1185">Reference proteome</keyword>
<accession>A0ABQ3L9I8</accession>
<organism evidence="2 3">
    <name type="scientific">Amycolatopsis oliviviridis</name>
    <dbReference type="NCBI Taxonomy" id="1471590"/>
    <lineage>
        <taxon>Bacteria</taxon>
        <taxon>Bacillati</taxon>
        <taxon>Actinomycetota</taxon>
        <taxon>Actinomycetes</taxon>
        <taxon>Pseudonocardiales</taxon>
        <taxon>Pseudonocardiaceae</taxon>
        <taxon>Amycolatopsis</taxon>
    </lineage>
</organism>
<evidence type="ECO:0000313" key="2">
    <source>
        <dbReference type="EMBL" id="GHH09555.1"/>
    </source>
</evidence>
<comment type="caution">
    <text evidence="2">The sequence shown here is derived from an EMBL/GenBank/DDBJ whole genome shotgun (WGS) entry which is preliminary data.</text>
</comment>
<dbReference type="Proteomes" id="UP000635387">
    <property type="component" value="Unassembled WGS sequence"/>
</dbReference>
<evidence type="ECO:0000256" key="1">
    <source>
        <dbReference type="SAM" id="MobiDB-lite"/>
    </source>
</evidence>
<evidence type="ECO:0000313" key="3">
    <source>
        <dbReference type="Proteomes" id="UP000635387"/>
    </source>
</evidence>
<gene>
    <name evidence="2" type="ORF">GCM10017790_17760</name>
</gene>
<protein>
    <submittedName>
        <fullName evidence="2">Uncharacterized protein</fullName>
    </submittedName>
</protein>
<reference evidence="3" key="1">
    <citation type="journal article" date="2019" name="Int. J. Syst. Evol. Microbiol.">
        <title>The Global Catalogue of Microorganisms (GCM) 10K type strain sequencing project: providing services to taxonomists for standard genome sequencing and annotation.</title>
        <authorList>
            <consortium name="The Broad Institute Genomics Platform"/>
            <consortium name="The Broad Institute Genome Sequencing Center for Infectious Disease"/>
            <person name="Wu L."/>
            <person name="Ma J."/>
        </authorList>
    </citation>
    <scope>NUCLEOTIDE SEQUENCE [LARGE SCALE GENOMIC DNA]</scope>
    <source>
        <strain evidence="3">CGMCC 4.7683</strain>
    </source>
</reference>